<feature type="transmembrane region" description="Helical" evidence="1">
    <location>
        <begin position="75"/>
        <end position="94"/>
    </location>
</feature>
<feature type="signal peptide" evidence="2">
    <location>
        <begin position="1"/>
        <end position="17"/>
    </location>
</feature>
<dbReference type="HOGENOM" id="CLU_967878_0_0_1"/>
<evidence type="ECO:0000256" key="1">
    <source>
        <dbReference type="SAM" id="Phobius"/>
    </source>
</evidence>
<feature type="transmembrane region" description="Helical" evidence="1">
    <location>
        <begin position="114"/>
        <end position="130"/>
    </location>
</feature>
<dbReference type="RefSeq" id="XP_005823140.1">
    <property type="nucleotide sequence ID" value="XM_005823083.1"/>
</dbReference>
<proteinExistence type="predicted"/>
<evidence type="ECO:0000256" key="2">
    <source>
        <dbReference type="SAM" id="SignalP"/>
    </source>
</evidence>
<evidence type="ECO:0008006" key="6">
    <source>
        <dbReference type="Google" id="ProtNLM"/>
    </source>
</evidence>
<dbReference type="GeneID" id="17292914"/>
<evidence type="ECO:0000313" key="5">
    <source>
        <dbReference type="Proteomes" id="UP000011087"/>
    </source>
</evidence>
<evidence type="ECO:0000313" key="4">
    <source>
        <dbReference type="EnsemblProtists" id="EKX36160"/>
    </source>
</evidence>
<dbReference type="AlphaFoldDB" id="L1IK28"/>
<keyword evidence="5" id="KW-1185">Reference proteome</keyword>
<reference evidence="4" key="3">
    <citation type="submission" date="2016-03" db="UniProtKB">
        <authorList>
            <consortium name="EnsemblProtists"/>
        </authorList>
    </citation>
    <scope>IDENTIFICATION</scope>
</reference>
<dbReference type="KEGG" id="gtt:GUITHDRAFT_117678"/>
<organism evidence="3">
    <name type="scientific">Guillardia theta (strain CCMP2712)</name>
    <name type="common">Cryptophyte</name>
    <dbReference type="NCBI Taxonomy" id="905079"/>
    <lineage>
        <taxon>Eukaryota</taxon>
        <taxon>Cryptophyceae</taxon>
        <taxon>Pyrenomonadales</taxon>
        <taxon>Geminigeraceae</taxon>
        <taxon>Guillardia</taxon>
    </lineage>
</organism>
<keyword evidence="1" id="KW-1133">Transmembrane helix</keyword>
<feature type="transmembrane region" description="Helical" evidence="1">
    <location>
        <begin position="45"/>
        <end position="63"/>
    </location>
</feature>
<accession>L1IK28</accession>
<gene>
    <name evidence="3" type="ORF">GUITHDRAFT_117678</name>
</gene>
<reference evidence="3 5" key="1">
    <citation type="journal article" date="2012" name="Nature">
        <title>Algal genomes reveal evolutionary mosaicism and the fate of nucleomorphs.</title>
        <authorList>
            <consortium name="DOE Joint Genome Institute"/>
            <person name="Curtis B.A."/>
            <person name="Tanifuji G."/>
            <person name="Burki F."/>
            <person name="Gruber A."/>
            <person name="Irimia M."/>
            <person name="Maruyama S."/>
            <person name="Arias M.C."/>
            <person name="Ball S.G."/>
            <person name="Gile G.H."/>
            <person name="Hirakawa Y."/>
            <person name="Hopkins J.F."/>
            <person name="Kuo A."/>
            <person name="Rensing S.A."/>
            <person name="Schmutz J."/>
            <person name="Symeonidi A."/>
            <person name="Elias M."/>
            <person name="Eveleigh R.J."/>
            <person name="Herman E.K."/>
            <person name="Klute M.J."/>
            <person name="Nakayama T."/>
            <person name="Obornik M."/>
            <person name="Reyes-Prieto A."/>
            <person name="Armbrust E.V."/>
            <person name="Aves S.J."/>
            <person name="Beiko R.G."/>
            <person name="Coutinho P."/>
            <person name="Dacks J.B."/>
            <person name="Durnford D.G."/>
            <person name="Fast N.M."/>
            <person name="Green B.R."/>
            <person name="Grisdale C.J."/>
            <person name="Hempel F."/>
            <person name="Henrissat B."/>
            <person name="Hoppner M.P."/>
            <person name="Ishida K."/>
            <person name="Kim E."/>
            <person name="Koreny L."/>
            <person name="Kroth P.G."/>
            <person name="Liu Y."/>
            <person name="Malik S.B."/>
            <person name="Maier U.G."/>
            <person name="McRose D."/>
            <person name="Mock T."/>
            <person name="Neilson J.A."/>
            <person name="Onodera N.T."/>
            <person name="Poole A.M."/>
            <person name="Pritham E.J."/>
            <person name="Richards T.A."/>
            <person name="Rocap G."/>
            <person name="Roy S.W."/>
            <person name="Sarai C."/>
            <person name="Schaack S."/>
            <person name="Shirato S."/>
            <person name="Slamovits C.H."/>
            <person name="Spencer D.F."/>
            <person name="Suzuki S."/>
            <person name="Worden A.Z."/>
            <person name="Zauner S."/>
            <person name="Barry K."/>
            <person name="Bell C."/>
            <person name="Bharti A.K."/>
            <person name="Crow J.A."/>
            <person name="Grimwood J."/>
            <person name="Kramer R."/>
            <person name="Lindquist E."/>
            <person name="Lucas S."/>
            <person name="Salamov A."/>
            <person name="McFadden G.I."/>
            <person name="Lane C.E."/>
            <person name="Keeling P.J."/>
            <person name="Gray M.W."/>
            <person name="Grigoriev I.V."/>
            <person name="Archibald J.M."/>
        </authorList>
    </citation>
    <scope>NUCLEOTIDE SEQUENCE</scope>
    <source>
        <strain evidence="3 5">CCMP2712</strain>
    </source>
</reference>
<evidence type="ECO:0000313" key="3">
    <source>
        <dbReference type="EMBL" id="EKX36160.1"/>
    </source>
</evidence>
<protein>
    <recommendedName>
        <fullName evidence="6">Transmembrane protein</fullName>
    </recommendedName>
</protein>
<keyword evidence="1" id="KW-0812">Transmembrane</keyword>
<name>L1IK28_GUITC</name>
<dbReference type="Proteomes" id="UP000011087">
    <property type="component" value="Unassembled WGS sequence"/>
</dbReference>
<feature type="transmembrane region" description="Helical" evidence="1">
    <location>
        <begin position="137"/>
        <end position="154"/>
    </location>
</feature>
<keyword evidence="2" id="KW-0732">Signal</keyword>
<feature type="transmembrane region" description="Helical" evidence="1">
    <location>
        <begin position="174"/>
        <end position="198"/>
    </location>
</feature>
<keyword evidence="1" id="KW-0472">Membrane</keyword>
<dbReference type="EnsemblProtists" id="EKX36160">
    <property type="protein sequence ID" value="EKX36160"/>
    <property type="gene ID" value="GUITHDRAFT_117678"/>
</dbReference>
<reference evidence="5" key="2">
    <citation type="submission" date="2012-11" db="EMBL/GenBank/DDBJ databases">
        <authorList>
            <person name="Kuo A."/>
            <person name="Curtis B.A."/>
            <person name="Tanifuji G."/>
            <person name="Burki F."/>
            <person name="Gruber A."/>
            <person name="Irimia M."/>
            <person name="Maruyama S."/>
            <person name="Arias M.C."/>
            <person name="Ball S.G."/>
            <person name="Gile G.H."/>
            <person name="Hirakawa Y."/>
            <person name="Hopkins J.F."/>
            <person name="Rensing S.A."/>
            <person name="Schmutz J."/>
            <person name="Symeonidi A."/>
            <person name="Elias M."/>
            <person name="Eveleigh R.J."/>
            <person name="Herman E.K."/>
            <person name="Klute M.J."/>
            <person name="Nakayama T."/>
            <person name="Obornik M."/>
            <person name="Reyes-Prieto A."/>
            <person name="Armbrust E.V."/>
            <person name="Aves S.J."/>
            <person name="Beiko R.G."/>
            <person name="Coutinho P."/>
            <person name="Dacks J.B."/>
            <person name="Durnford D.G."/>
            <person name="Fast N.M."/>
            <person name="Green B.R."/>
            <person name="Grisdale C."/>
            <person name="Hempe F."/>
            <person name="Henrissat B."/>
            <person name="Hoppner M.P."/>
            <person name="Ishida K.-I."/>
            <person name="Kim E."/>
            <person name="Koreny L."/>
            <person name="Kroth P.G."/>
            <person name="Liu Y."/>
            <person name="Malik S.-B."/>
            <person name="Maier U.G."/>
            <person name="McRose D."/>
            <person name="Mock T."/>
            <person name="Neilson J.A."/>
            <person name="Onodera N.T."/>
            <person name="Poole A.M."/>
            <person name="Pritham E.J."/>
            <person name="Richards T.A."/>
            <person name="Rocap G."/>
            <person name="Roy S.W."/>
            <person name="Sarai C."/>
            <person name="Schaack S."/>
            <person name="Shirato S."/>
            <person name="Slamovits C.H."/>
            <person name="Spencer D.F."/>
            <person name="Suzuki S."/>
            <person name="Worden A.Z."/>
            <person name="Zauner S."/>
            <person name="Barry K."/>
            <person name="Bell C."/>
            <person name="Bharti A.K."/>
            <person name="Crow J.A."/>
            <person name="Grimwood J."/>
            <person name="Kramer R."/>
            <person name="Lindquist E."/>
            <person name="Lucas S."/>
            <person name="Salamov A."/>
            <person name="McFadden G.I."/>
            <person name="Lane C.E."/>
            <person name="Keeling P.J."/>
            <person name="Gray M.W."/>
            <person name="Grigoriev I.V."/>
            <person name="Archibald J.M."/>
        </authorList>
    </citation>
    <scope>NUCLEOTIDE SEQUENCE</scope>
    <source>
        <strain evidence="5">CCMP2712</strain>
    </source>
</reference>
<dbReference type="EMBL" id="JH993078">
    <property type="protein sequence ID" value="EKX36160.1"/>
    <property type="molecule type" value="Genomic_DNA"/>
</dbReference>
<dbReference type="PaxDb" id="55529-EKX36160"/>
<feature type="chain" id="PRO_5008770169" description="Transmembrane protein" evidence="2">
    <location>
        <begin position="18"/>
        <end position="288"/>
    </location>
</feature>
<sequence>MIMKTIAVLGFIPFAGWLGMSNEHVFNLIGTLLFVDRVLFNVEVQGGIDSNMSVACVLLCFVINTERVWTAYVDTALDIVLNVTWCLLALFLLVKDELPLGHHWMMSLLPSPDIIIGAGMFYVHTLLPLSSASVLELSIRAIVFQCLSVSWFYTFRMRVRDPLDTPFTLCISRFFPVMFVGPIVACVFAGMVWVCIMVKFYRQQGEFRAYFVQVDRHRKAPTPDPIETPILYTQRRQRNQASHSTVYIPGSPMPVPYESAEDAEGDEDTMLLREMLQRGREGIESGMV</sequence>